<feature type="transmembrane region" description="Helical" evidence="4">
    <location>
        <begin position="146"/>
        <end position="166"/>
    </location>
</feature>
<evidence type="ECO:0000256" key="4">
    <source>
        <dbReference type="SAM" id="Phobius"/>
    </source>
</evidence>
<evidence type="ECO:0000256" key="3">
    <source>
        <dbReference type="SAM" id="MobiDB-lite"/>
    </source>
</evidence>
<dbReference type="InterPro" id="IPR051201">
    <property type="entry name" value="Chloro_Bact_Ser_Proteases"/>
</dbReference>
<feature type="domain" description="PDZ" evidence="5">
    <location>
        <begin position="380"/>
        <end position="477"/>
    </location>
</feature>
<dbReference type="PANTHER" id="PTHR43343:SF3">
    <property type="entry name" value="PROTEASE DO-LIKE 8, CHLOROPLASTIC"/>
    <property type="match status" value="1"/>
</dbReference>
<dbReference type="Gene3D" id="2.30.42.10">
    <property type="match status" value="1"/>
</dbReference>
<reference evidence="6 7" key="1">
    <citation type="submission" date="2017-07" db="EMBL/GenBank/DDBJ databases">
        <title>Draft whole genome sequences of clinical Proprionibacteriaceae strains.</title>
        <authorList>
            <person name="Bernier A.-M."/>
            <person name="Bernard K."/>
            <person name="Domingo M.-C."/>
        </authorList>
    </citation>
    <scope>NUCLEOTIDE SEQUENCE [LARGE SCALE GENOMIC DNA]</scope>
    <source>
        <strain evidence="6 7">NML 150081</strain>
    </source>
</reference>
<dbReference type="OrthoDB" id="9758917at2"/>
<sequence length="491" mass="51628">MSGNWPHDRGQESGWGWGEGPQYGEPQYGQPQYGEGQHGQPQYGEGQHQQPPHGQHDQYGQQQYGQPDQYGQQQPQFDRQPQFDQQAHDGQSNHDPQQQYQQQYEPPRQHYGQQYGQSQQYGQQPRTDSDSTVSLTSPRPTKRRNWTIVAVCVALALIVGLGGGYLGTRLGAGPAPDPTPTATAPTSSPAPTEPQRPEEVADRVLGSTVTIQMRTAEGQGVGSGFIVDAEAGHIITNDHVVEGDGKVTVTFADGTTVDAEVLGQSPTYDVAVLRARVPDGVQALEIGDSDAVRVGQQAYAAGAPFGLSGTFTAGIVSAKHRAVAIPSETSPTTYLDALQVDTAINPGNSGGPLVDEHGRVIGINAAIRTAGSSDAPGGNVGLGFAIPINQGFAVAEQIIETGEVQRPVIRARVDAGSGGARLASVEADGPAGQAGLREGDVIIRVGDALTTTPDEVTVAILRSVPGDQIELEYERNGSRATAMVTLAGEAG</sequence>
<proteinExistence type="predicted"/>
<dbReference type="InterPro" id="IPR001940">
    <property type="entry name" value="Peptidase_S1C"/>
</dbReference>
<evidence type="ECO:0000313" key="7">
    <source>
        <dbReference type="Proteomes" id="UP000216300"/>
    </source>
</evidence>
<dbReference type="AlphaFoldDB" id="A0A255EFL0"/>
<dbReference type="Proteomes" id="UP000216300">
    <property type="component" value="Unassembled WGS sequence"/>
</dbReference>
<gene>
    <name evidence="6" type="ORF">CGZ91_09460</name>
</gene>
<protein>
    <recommendedName>
        <fullName evidence="5">PDZ domain-containing protein</fullName>
    </recommendedName>
</protein>
<dbReference type="Gene3D" id="2.40.10.120">
    <property type="match status" value="1"/>
</dbReference>
<dbReference type="GO" id="GO:0006508">
    <property type="term" value="P:proteolysis"/>
    <property type="evidence" value="ECO:0007669"/>
    <property type="project" value="UniProtKB-KW"/>
</dbReference>
<keyword evidence="4" id="KW-0812">Transmembrane</keyword>
<feature type="compositionally biased region" description="Low complexity" evidence="3">
    <location>
        <begin position="172"/>
        <end position="190"/>
    </location>
</feature>
<name>A0A255EFL0_9ACTN</name>
<dbReference type="InterPro" id="IPR001478">
    <property type="entry name" value="PDZ"/>
</dbReference>
<keyword evidence="1" id="KW-0645">Protease</keyword>
<dbReference type="SMART" id="SM00228">
    <property type="entry name" value="PDZ"/>
    <property type="match status" value="1"/>
</dbReference>
<accession>A0A255EFL0</accession>
<keyword evidence="7" id="KW-1185">Reference proteome</keyword>
<dbReference type="InterPro" id="IPR009003">
    <property type="entry name" value="Peptidase_S1_PA"/>
</dbReference>
<dbReference type="PANTHER" id="PTHR43343">
    <property type="entry name" value="PEPTIDASE S12"/>
    <property type="match status" value="1"/>
</dbReference>
<feature type="region of interest" description="Disordered" evidence="3">
    <location>
        <begin position="172"/>
        <end position="199"/>
    </location>
</feature>
<dbReference type="GO" id="GO:0004252">
    <property type="term" value="F:serine-type endopeptidase activity"/>
    <property type="evidence" value="ECO:0007669"/>
    <property type="project" value="InterPro"/>
</dbReference>
<dbReference type="SUPFAM" id="SSF50156">
    <property type="entry name" value="PDZ domain-like"/>
    <property type="match status" value="1"/>
</dbReference>
<dbReference type="RefSeq" id="WP_094454640.1">
    <property type="nucleotide sequence ID" value="NZ_NMVJ01000008.1"/>
</dbReference>
<evidence type="ECO:0000256" key="1">
    <source>
        <dbReference type="ARBA" id="ARBA00022670"/>
    </source>
</evidence>
<evidence type="ECO:0000313" key="6">
    <source>
        <dbReference type="EMBL" id="OYN89741.1"/>
    </source>
</evidence>
<dbReference type="InterPro" id="IPR036034">
    <property type="entry name" value="PDZ_sf"/>
</dbReference>
<dbReference type="SUPFAM" id="SSF50494">
    <property type="entry name" value="Trypsin-like serine proteases"/>
    <property type="match status" value="1"/>
</dbReference>
<dbReference type="PRINTS" id="PR00834">
    <property type="entry name" value="PROTEASES2C"/>
</dbReference>
<evidence type="ECO:0000259" key="5">
    <source>
        <dbReference type="SMART" id="SM00228"/>
    </source>
</evidence>
<dbReference type="EMBL" id="NMVJ01000008">
    <property type="protein sequence ID" value="OYN89741.1"/>
    <property type="molecule type" value="Genomic_DNA"/>
</dbReference>
<organism evidence="6 7">
    <name type="scientific">Parenemella sanctibonifatiensis</name>
    <dbReference type="NCBI Taxonomy" id="2016505"/>
    <lineage>
        <taxon>Bacteria</taxon>
        <taxon>Bacillati</taxon>
        <taxon>Actinomycetota</taxon>
        <taxon>Actinomycetes</taxon>
        <taxon>Propionibacteriales</taxon>
        <taxon>Propionibacteriaceae</taxon>
        <taxon>Parenemella</taxon>
    </lineage>
</organism>
<feature type="region of interest" description="Disordered" evidence="3">
    <location>
        <begin position="1"/>
        <end position="139"/>
    </location>
</feature>
<feature type="compositionally biased region" description="Low complexity" evidence="3">
    <location>
        <begin position="22"/>
        <end position="85"/>
    </location>
</feature>
<feature type="compositionally biased region" description="Polar residues" evidence="3">
    <location>
        <begin position="130"/>
        <end position="139"/>
    </location>
</feature>
<keyword evidence="2" id="KW-0378">Hydrolase</keyword>
<keyword evidence="4" id="KW-1133">Transmembrane helix</keyword>
<evidence type="ECO:0000256" key="2">
    <source>
        <dbReference type="ARBA" id="ARBA00022801"/>
    </source>
</evidence>
<dbReference type="Pfam" id="PF13365">
    <property type="entry name" value="Trypsin_2"/>
    <property type="match status" value="1"/>
</dbReference>
<dbReference type="Pfam" id="PF13180">
    <property type="entry name" value="PDZ_2"/>
    <property type="match status" value="1"/>
</dbReference>
<comment type="caution">
    <text evidence="6">The sequence shown here is derived from an EMBL/GenBank/DDBJ whole genome shotgun (WGS) entry which is preliminary data.</text>
</comment>
<feature type="compositionally biased region" description="Low complexity" evidence="3">
    <location>
        <begin position="96"/>
        <end position="124"/>
    </location>
</feature>
<keyword evidence="4" id="KW-0472">Membrane</keyword>
<feature type="compositionally biased region" description="Basic and acidic residues" evidence="3">
    <location>
        <begin position="1"/>
        <end position="11"/>
    </location>
</feature>